<protein>
    <submittedName>
        <fullName evidence="2">Uncharacterized protein</fullName>
    </submittedName>
</protein>
<proteinExistence type="predicted"/>
<dbReference type="OrthoDB" id="3794851at2759"/>
<sequence length="111" mass="12318">MTFTIPTLDRAAITAPQPIATSTDSGLPTVGPIPLAAFICLILFGPFAIGFICWVTYLFTWKRFMNSRQRQKDLQAKEAEGGKRQDIEMQVRQLVGDKSRVFATRDIGVAV</sequence>
<evidence type="ECO:0000313" key="3">
    <source>
        <dbReference type="Proteomes" id="UP000799753"/>
    </source>
</evidence>
<keyword evidence="1" id="KW-0472">Membrane</keyword>
<accession>A0A6A6RWA7</accession>
<dbReference type="Proteomes" id="UP000799753">
    <property type="component" value="Unassembled WGS sequence"/>
</dbReference>
<reference evidence="2" key="1">
    <citation type="journal article" date="2020" name="Stud. Mycol.">
        <title>101 Dothideomycetes genomes: a test case for predicting lifestyles and emergence of pathogens.</title>
        <authorList>
            <person name="Haridas S."/>
            <person name="Albert R."/>
            <person name="Binder M."/>
            <person name="Bloem J."/>
            <person name="Labutti K."/>
            <person name="Salamov A."/>
            <person name="Andreopoulos B."/>
            <person name="Baker S."/>
            <person name="Barry K."/>
            <person name="Bills G."/>
            <person name="Bluhm B."/>
            <person name="Cannon C."/>
            <person name="Castanera R."/>
            <person name="Culley D."/>
            <person name="Daum C."/>
            <person name="Ezra D."/>
            <person name="Gonzalez J."/>
            <person name="Henrissat B."/>
            <person name="Kuo A."/>
            <person name="Liang C."/>
            <person name="Lipzen A."/>
            <person name="Lutzoni F."/>
            <person name="Magnuson J."/>
            <person name="Mondo S."/>
            <person name="Nolan M."/>
            <person name="Ohm R."/>
            <person name="Pangilinan J."/>
            <person name="Park H.-J."/>
            <person name="Ramirez L."/>
            <person name="Alfaro M."/>
            <person name="Sun H."/>
            <person name="Tritt A."/>
            <person name="Yoshinaga Y."/>
            <person name="Zwiers L.-H."/>
            <person name="Turgeon B."/>
            <person name="Goodwin S."/>
            <person name="Spatafora J."/>
            <person name="Crous P."/>
            <person name="Grigoriev I."/>
        </authorList>
    </citation>
    <scope>NUCLEOTIDE SEQUENCE</scope>
    <source>
        <strain evidence="2">CBS 473.64</strain>
    </source>
</reference>
<dbReference type="AlphaFoldDB" id="A0A6A6RWA7"/>
<organism evidence="2 3">
    <name type="scientific">Massarina eburnea CBS 473.64</name>
    <dbReference type="NCBI Taxonomy" id="1395130"/>
    <lineage>
        <taxon>Eukaryota</taxon>
        <taxon>Fungi</taxon>
        <taxon>Dikarya</taxon>
        <taxon>Ascomycota</taxon>
        <taxon>Pezizomycotina</taxon>
        <taxon>Dothideomycetes</taxon>
        <taxon>Pleosporomycetidae</taxon>
        <taxon>Pleosporales</taxon>
        <taxon>Massarineae</taxon>
        <taxon>Massarinaceae</taxon>
        <taxon>Massarina</taxon>
    </lineage>
</organism>
<evidence type="ECO:0000256" key="1">
    <source>
        <dbReference type="SAM" id="Phobius"/>
    </source>
</evidence>
<evidence type="ECO:0000313" key="2">
    <source>
        <dbReference type="EMBL" id="KAF2639435.1"/>
    </source>
</evidence>
<keyword evidence="1" id="KW-0812">Transmembrane</keyword>
<dbReference type="EMBL" id="MU006786">
    <property type="protein sequence ID" value="KAF2639435.1"/>
    <property type="molecule type" value="Genomic_DNA"/>
</dbReference>
<feature type="transmembrane region" description="Helical" evidence="1">
    <location>
        <begin position="35"/>
        <end position="60"/>
    </location>
</feature>
<gene>
    <name evidence="2" type="ORF">P280DRAFT_480891</name>
</gene>
<name>A0A6A6RWA7_9PLEO</name>
<keyword evidence="3" id="KW-1185">Reference proteome</keyword>
<keyword evidence="1" id="KW-1133">Transmembrane helix</keyword>